<feature type="domain" description="IraD/Gp25-like" evidence="1">
    <location>
        <begin position="39"/>
        <end position="141"/>
    </location>
</feature>
<dbReference type="Proteomes" id="UP000732193">
    <property type="component" value="Unassembled WGS sequence"/>
</dbReference>
<dbReference type="GeneID" id="93911424"/>
<evidence type="ECO:0000313" key="3">
    <source>
        <dbReference type="Proteomes" id="UP000732193"/>
    </source>
</evidence>
<dbReference type="PANTHER" id="PTHR38595">
    <property type="entry name" value="CYTOPLASMIC PROTEIN-RELATED"/>
    <property type="match status" value="1"/>
</dbReference>
<dbReference type="AlphaFoldDB" id="A0AAE2VYX6"/>
<name>A0AAE2VYX6_9RHOB</name>
<dbReference type="PANTHER" id="PTHR38595:SF1">
    <property type="entry name" value="TYPE VI SECRETION SYSTEM COMPONENT TSSE1"/>
    <property type="match status" value="1"/>
</dbReference>
<accession>A0AAE2VYX6</accession>
<dbReference type="NCBIfam" id="TIGR03357">
    <property type="entry name" value="VI_zyme"/>
    <property type="match status" value="1"/>
</dbReference>
<dbReference type="InterPro" id="IPR007048">
    <property type="entry name" value="IraD/Gp25-like"/>
</dbReference>
<dbReference type="RefSeq" id="WP_025043329.1">
    <property type="nucleotide sequence ID" value="NZ_CANKZB010000003.1"/>
</dbReference>
<dbReference type="InterPro" id="IPR053176">
    <property type="entry name" value="T6SS_TssE1-like"/>
</dbReference>
<protein>
    <submittedName>
        <fullName evidence="2">Type VI secretion system baseplate subunit TssE</fullName>
    </submittedName>
</protein>
<proteinExistence type="predicted"/>
<dbReference type="InterPro" id="IPR017737">
    <property type="entry name" value="TssE1-like"/>
</dbReference>
<sequence>MAEKMLAERLQPSLLDRLTDEEPTQKQESRAHRAIDITRLREIIKRDLSWLLNTNSLGKALDPEKYPHAAKSVLNYGVREVAGEYSTSVRAELIRKSILNAISVHEPRIIAGSTAVELRTEQAKGETQIAFDIHADMWAQPVPLELYLRSKVDVTTGEISLDRVG</sequence>
<organism evidence="2 3">
    <name type="scientific">Sulfitobacter geojensis</name>
    <dbReference type="NCBI Taxonomy" id="1342299"/>
    <lineage>
        <taxon>Bacteria</taxon>
        <taxon>Pseudomonadati</taxon>
        <taxon>Pseudomonadota</taxon>
        <taxon>Alphaproteobacteria</taxon>
        <taxon>Rhodobacterales</taxon>
        <taxon>Roseobacteraceae</taxon>
        <taxon>Sulfitobacter</taxon>
    </lineage>
</organism>
<dbReference type="Pfam" id="PF04965">
    <property type="entry name" value="GPW_gp25"/>
    <property type="match status" value="1"/>
</dbReference>
<comment type="caution">
    <text evidence="2">The sequence shown here is derived from an EMBL/GenBank/DDBJ whole genome shotgun (WGS) entry which is preliminary data.</text>
</comment>
<dbReference type="EMBL" id="JAFBRM010000002">
    <property type="protein sequence ID" value="MBM1714213.1"/>
    <property type="molecule type" value="Genomic_DNA"/>
</dbReference>
<gene>
    <name evidence="2" type="primary">tssE</name>
    <name evidence="2" type="ORF">JQV55_11625</name>
</gene>
<evidence type="ECO:0000259" key="1">
    <source>
        <dbReference type="Pfam" id="PF04965"/>
    </source>
</evidence>
<evidence type="ECO:0000313" key="2">
    <source>
        <dbReference type="EMBL" id="MBM1714213.1"/>
    </source>
</evidence>
<reference evidence="2 3" key="1">
    <citation type="submission" date="2021-01" db="EMBL/GenBank/DDBJ databases">
        <title>Diatom-associated Roseobacters Show Island Model of Population Structure.</title>
        <authorList>
            <person name="Qu L."/>
            <person name="Feng X."/>
            <person name="Chen Y."/>
            <person name="Li L."/>
            <person name="Wang X."/>
            <person name="Hu Z."/>
            <person name="Wang H."/>
            <person name="Luo H."/>
        </authorList>
    </citation>
    <scope>NUCLEOTIDE SEQUENCE [LARGE SCALE GENOMIC DNA]</scope>
    <source>
        <strain evidence="2 3">TR60-84</strain>
    </source>
</reference>
<dbReference type="SUPFAM" id="SSF160719">
    <property type="entry name" value="gpW/gp25-like"/>
    <property type="match status" value="1"/>
</dbReference>
<keyword evidence="3" id="KW-1185">Reference proteome</keyword>